<dbReference type="GO" id="GO:0009435">
    <property type="term" value="P:NAD+ biosynthetic process"/>
    <property type="evidence" value="ECO:0007669"/>
    <property type="project" value="TreeGrafter"/>
</dbReference>
<evidence type="ECO:0000256" key="1">
    <source>
        <dbReference type="SAM" id="MobiDB-lite"/>
    </source>
</evidence>
<keyword evidence="3" id="KW-0808">Transferase</keyword>
<reference evidence="3 4" key="1">
    <citation type="submission" date="2015-09" db="EMBL/GenBank/DDBJ databases">
        <title>Draft genome of the parasitic nematode Teladorsagia circumcincta isolate WARC Sus (inbred).</title>
        <authorList>
            <person name="Mitreva M."/>
        </authorList>
    </citation>
    <scope>NUCLEOTIDE SEQUENCE [LARGE SCALE GENOMIC DNA]</scope>
    <source>
        <strain evidence="3 4">S</strain>
    </source>
</reference>
<feature type="domain" description="Cytidyltransferase-like" evidence="2">
    <location>
        <begin position="20"/>
        <end position="100"/>
    </location>
</feature>
<dbReference type="InterPro" id="IPR014729">
    <property type="entry name" value="Rossmann-like_a/b/a_fold"/>
</dbReference>
<accession>A0A2G9TP53</accession>
<dbReference type="PANTHER" id="PTHR12039">
    <property type="entry name" value="NICOTINAMIDE MONONUCLEOTIDE ADENYLYLTRANSFERASE"/>
    <property type="match status" value="1"/>
</dbReference>
<dbReference type="PANTHER" id="PTHR12039:SF0">
    <property type="entry name" value="NICOTINAMIDE-NUCLEOTIDE ADENYLYLTRANSFERASE"/>
    <property type="match status" value="1"/>
</dbReference>
<dbReference type="SUPFAM" id="SSF52374">
    <property type="entry name" value="Nucleotidylyl transferase"/>
    <property type="match status" value="1"/>
</dbReference>
<dbReference type="Pfam" id="PF01467">
    <property type="entry name" value="CTP_transf_like"/>
    <property type="match status" value="1"/>
</dbReference>
<feature type="non-terminal residue" evidence="3">
    <location>
        <position position="278"/>
    </location>
</feature>
<feature type="non-terminal residue" evidence="3">
    <location>
        <position position="1"/>
    </location>
</feature>
<organism evidence="3 4">
    <name type="scientific">Teladorsagia circumcincta</name>
    <name type="common">Brown stomach worm</name>
    <name type="synonym">Ostertagia circumcincta</name>
    <dbReference type="NCBI Taxonomy" id="45464"/>
    <lineage>
        <taxon>Eukaryota</taxon>
        <taxon>Metazoa</taxon>
        <taxon>Ecdysozoa</taxon>
        <taxon>Nematoda</taxon>
        <taxon>Chromadorea</taxon>
        <taxon>Rhabditida</taxon>
        <taxon>Rhabditina</taxon>
        <taxon>Rhabditomorpha</taxon>
        <taxon>Strongyloidea</taxon>
        <taxon>Trichostrongylidae</taxon>
        <taxon>Teladorsagia</taxon>
    </lineage>
</organism>
<dbReference type="EMBL" id="KZ357188">
    <property type="protein sequence ID" value="PIO59678.1"/>
    <property type="molecule type" value="Genomic_DNA"/>
</dbReference>
<protein>
    <submittedName>
        <fullName evidence="3">Cytidylyltransferase</fullName>
    </submittedName>
</protein>
<name>A0A2G9TP53_TELCI</name>
<dbReference type="Proteomes" id="UP000230423">
    <property type="component" value="Unassembled WGS sequence"/>
</dbReference>
<dbReference type="InterPro" id="IPR051182">
    <property type="entry name" value="Euk_NMN_adenylyltrnsfrase"/>
</dbReference>
<evidence type="ECO:0000313" key="4">
    <source>
        <dbReference type="Proteomes" id="UP000230423"/>
    </source>
</evidence>
<sequence length="278" mass="31161">AMVSDPSTSLNGCRVALLSCGQFDPPSYAHLRMFERSRDFLVRTMGCKVVEGIMSVAGDSSTTSTPAKHRLRMVETAVRKNFWIRAGDFECNQRTTKNIYVIEDETFPNDLRCSRIRTALRRGESVKYCLDDDVIEYINENNLYRTSPKSSEDDKVPPEPPQRSSSEKLSEKYKNSMQQLYTLIANEPQPAADSPLFSGNSTDCEAIPNCVISSVTSEACRGTLRTFTDSPSYDNVTLDDLLAASTSWAEYLHKESERIEGLRNDECKESVVPNDPPP</sequence>
<evidence type="ECO:0000259" key="2">
    <source>
        <dbReference type="Pfam" id="PF01467"/>
    </source>
</evidence>
<evidence type="ECO:0000313" key="3">
    <source>
        <dbReference type="EMBL" id="PIO59678.1"/>
    </source>
</evidence>
<dbReference type="OrthoDB" id="422187at2759"/>
<dbReference type="GO" id="GO:0000309">
    <property type="term" value="F:nicotinamide-nucleotide adenylyltransferase activity"/>
    <property type="evidence" value="ECO:0007669"/>
    <property type="project" value="TreeGrafter"/>
</dbReference>
<keyword evidence="4" id="KW-1185">Reference proteome</keyword>
<dbReference type="GO" id="GO:0004515">
    <property type="term" value="F:nicotinate-nucleotide adenylyltransferase activity"/>
    <property type="evidence" value="ECO:0007669"/>
    <property type="project" value="TreeGrafter"/>
</dbReference>
<keyword evidence="3" id="KW-0548">Nucleotidyltransferase</keyword>
<feature type="region of interest" description="Disordered" evidence="1">
    <location>
        <begin position="145"/>
        <end position="171"/>
    </location>
</feature>
<proteinExistence type="predicted"/>
<gene>
    <name evidence="3" type="ORF">TELCIR_18850</name>
</gene>
<dbReference type="Gene3D" id="3.40.50.620">
    <property type="entry name" value="HUPs"/>
    <property type="match status" value="2"/>
</dbReference>
<dbReference type="InterPro" id="IPR004821">
    <property type="entry name" value="Cyt_trans-like"/>
</dbReference>
<dbReference type="AlphaFoldDB" id="A0A2G9TP53"/>